<evidence type="ECO:0000313" key="1">
    <source>
        <dbReference type="EMBL" id="PWJ40818.1"/>
    </source>
</evidence>
<evidence type="ECO:0000313" key="2">
    <source>
        <dbReference type="Proteomes" id="UP000245535"/>
    </source>
</evidence>
<dbReference type="OrthoDB" id="980825at2"/>
<reference evidence="1 2" key="1">
    <citation type="submission" date="2018-03" db="EMBL/GenBank/DDBJ databases">
        <title>Genomic Encyclopedia of Archaeal and Bacterial Type Strains, Phase II (KMG-II): from individual species to whole genera.</title>
        <authorList>
            <person name="Goeker M."/>
        </authorList>
    </citation>
    <scope>NUCLEOTIDE SEQUENCE [LARGE SCALE GENOMIC DNA]</scope>
    <source>
        <strain evidence="1 2">DSM 28229</strain>
    </source>
</reference>
<name>A0A315Z828_SEDFL</name>
<dbReference type="AlphaFoldDB" id="A0A315Z828"/>
<dbReference type="Proteomes" id="UP000245535">
    <property type="component" value="Unassembled WGS sequence"/>
</dbReference>
<accession>A0A315Z828</accession>
<protein>
    <submittedName>
        <fullName evidence="1">Uncharacterized protein</fullName>
    </submittedName>
</protein>
<keyword evidence="2" id="KW-1185">Reference proteome</keyword>
<dbReference type="RefSeq" id="WP_109619587.1">
    <property type="nucleotide sequence ID" value="NZ_QGDO01000004.1"/>
</dbReference>
<organism evidence="1 2">
    <name type="scientific">Sediminitomix flava</name>
    <dbReference type="NCBI Taxonomy" id="379075"/>
    <lineage>
        <taxon>Bacteria</taxon>
        <taxon>Pseudomonadati</taxon>
        <taxon>Bacteroidota</taxon>
        <taxon>Cytophagia</taxon>
        <taxon>Cytophagales</taxon>
        <taxon>Flammeovirgaceae</taxon>
        <taxon>Sediminitomix</taxon>
    </lineage>
</organism>
<proteinExistence type="predicted"/>
<gene>
    <name evidence="1" type="ORF">BC781_10477</name>
</gene>
<comment type="caution">
    <text evidence="1">The sequence shown here is derived from an EMBL/GenBank/DDBJ whole genome shotgun (WGS) entry which is preliminary data.</text>
</comment>
<dbReference type="EMBL" id="QGDO01000004">
    <property type="protein sequence ID" value="PWJ40818.1"/>
    <property type="molecule type" value="Genomic_DNA"/>
</dbReference>
<sequence length="115" mass="13410">MTSKLNENEKPIAGKSFLSDELAQFLIGKDLLAADESRLLYLHREHNIPVDKLITAYQKQQELIEKYKEDFIEDESPEIEEEVPPMIIKLVNPLIVEMYTSEEQLATYIIKRESE</sequence>